<keyword evidence="10 13" id="KW-0408">Iron</keyword>
<evidence type="ECO:0000256" key="6">
    <source>
        <dbReference type="ARBA" id="ARBA00022723"/>
    </source>
</evidence>
<name>D2A5K1_TRICA</name>
<dbReference type="InterPro" id="IPR002402">
    <property type="entry name" value="Cyt_P450_E_grp-II"/>
</dbReference>
<keyword evidence="7" id="KW-0256">Endoplasmic reticulum</keyword>
<evidence type="ECO:0000256" key="5">
    <source>
        <dbReference type="ARBA" id="ARBA00022617"/>
    </source>
</evidence>
<dbReference type="GO" id="GO:0016712">
    <property type="term" value="F:oxidoreductase activity, acting on paired donors, with incorporation or reduction of molecular oxygen, reduced flavin or flavoprotein as one donor, and incorporation of one atom of oxygen"/>
    <property type="evidence" value="ECO:0007669"/>
    <property type="project" value="InterPro"/>
</dbReference>
<keyword evidence="12" id="KW-0472">Membrane</keyword>
<dbReference type="CDD" id="cd11056">
    <property type="entry name" value="CYP6-like"/>
    <property type="match status" value="1"/>
</dbReference>
<dbReference type="FunFam" id="1.10.630.10:FF:000042">
    <property type="entry name" value="Cytochrome P450"/>
    <property type="match status" value="1"/>
</dbReference>
<evidence type="ECO:0000256" key="13">
    <source>
        <dbReference type="PIRSR" id="PIRSR602402-1"/>
    </source>
</evidence>
<dbReference type="PRINTS" id="PR00385">
    <property type="entry name" value="P450"/>
</dbReference>
<evidence type="ECO:0000313" key="15">
    <source>
        <dbReference type="EMBL" id="EFA05733.1"/>
    </source>
</evidence>
<dbReference type="Pfam" id="PF00067">
    <property type="entry name" value="p450"/>
    <property type="match status" value="1"/>
</dbReference>
<dbReference type="Proteomes" id="UP000007266">
    <property type="component" value="Linkage group 6"/>
</dbReference>
<dbReference type="KEGG" id="tca:658506"/>
<organism evidence="15 16">
    <name type="scientific">Tribolium castaneum</name>
    <name type="common">Red flour beetle</name>
    <dbReference type="NCBI Taxonomy" id="7070"/>
    <lineage>
        <taxon>Eukaryota</taxon>
        <taxon>Metazoa</taxon>
        <taxon>Ecdysozoa</taxon>
        <taxon>Arthropoda</taxon>
        <taxon>Hexapoda</taxon>
        <taxon>Insecta</taxon>
        <taxon>Pterygota</taxon>
        <taxon>Neoptera</taxon>
        <taxon>Endopterygota</taxon>
        <taxon>Coleoptera</taxon>
        <taxon>Polyphaga</taxon>
        <taxon>Cucujiformia</taxon>
        <taxon>Tenebrionidae</taxon>
        <taxon>Tenebrionidae incertae sedis</taxon>
        <taxon>Tribolium</taxon>
    </lineage>
</organism>
<evidence type="ECO:0000256" key="14">
    <source>
        <dbReference type="RuleBase" id="RU000461"/>
    </source>
</evidence>
<dbReference type="GO" id="GO:0020037">
    <property type="term" value="F:heme binding"/>
    <property type="evidence" value="ECO:0007669"/>
    <property type="project" value="InterPro"/>
</dbReference>
<feature type="binding site" description="axial binding residue" evidence="13">
    <location>
        <position position="440"/>
    </location>
    <ligand>
        <name>heme</name>
        <dbReference type="ChEBI" id="CHEBI:30413"/>
    </ligand>
    <ligandPart>
        <name>Fe</name>
        <dbReference type="ChEBI" id="CHEBI:18248"/>
    </ligandPart>
</feature>
<evidence type="ECO:0000256" key="1">
    <source>
        <dbReference type="ARBA" id="ARBA00001971"/>
    </source>
</evidence>
<dbReference type="AlphaFoldDB" id="D2A5K1"/>
<dbReference type="eggNOG" id="KOG0158">
    <property type="taxonomic scope" value="Eukaryota"/>
</dbReference>
<dbReference type="PhylomeDB" id="D2A5K1"/>
<comment type="subcellular location">
    <subcellularLocation>
        <location evidence="3">Endoplasmic reticulum membrane</location>
        <topology evidence="3">Peripheral membrane protein</topology>
    </subcellularLocation>
    <subcellularLocation>
        <location evidence="2">Microsome membrane</location>
        <topology evidence="2">Peripheral membrane protein</topology>
    </subcellularLocation>
</comment>
<proteinExistence type="inferred from homology"/>
<dbReference type="GO" id="GO:0005789">
    <property type="term" value="C:endoplasmic reticulum membrane"/>
    <property type="evidence" value="ECO:0007669"/>
    <property type="project" value="UniProtKB-SubCell"/>
</dbReference>
<evidence type="ECO:0000256" key="9">
    <source>
        <dbReference type="ARBA" id="ARBA00023002"/>
    </source>
</evidence>
<keyword evidence="8" id="KW-0492">Microsome</keyword>
<keyword evidence="6 13" id="KW-0479">Metal-binding</keyword>
<accession>D2A5K1</accession>
<dbReference type="InterPro" id="IPR001128">
    <property type="entry name" value="Cyt_P450"/>
</dbReference>
<dbReference type="PROSITE" id="PS00086">
    <property type="entry name" value="CYTOCHROME_P450"/>
    <property type="match status" value="1"/>
</dbReference>
<dbReference type="HOGENOM" id="CLU_001570_5_2_1"/>
<dbReference type="InterPro" id="IPR008072">
    <property type="entry name" value="Cyt_P450_E_CYP3A"/>
</dbReference>
<comment type="similarity">
    <text evidence="4 14">Belongs to the cytochrome P450 family.</text>
</comment>
<dbReference type="PANTHER" id="PTHR24292:SF100">
    <property type="entry name" value="CYTOCHROME P450 6A16, ISOFORM B-RELATED"/>
    <property type="match status" value="1"/>
</dbReference>
<dbReference type="OrthoDB" id="6428965at2759"/>
<evidence type="ECO:0000256" key="4">
    <source>
        <dbReference type="ARBA" id="ARBA00010617"/>
    </source>
</evidence>
<dbReference type="SUPFAM" id="SSF48264">
    <property type="entry name" value="Cytochrome P450"/>
    <property type="match status" value="1"/>
</dbReference>
<evidence type="ECO:0000256" key="2">
    <source>
        <dbReference type="ARBA" id="ARBA00004174"/>
    </source>
</evidence>
<evidence type="ECO:0000256" key="10">
    <source>
        <dbReference type="ARBA" id="ARBA00023004"/>
    </source>
</evidence>
<keyword evidence="11 14" id="KW-0503">Monooxygenase</keyword>
<evidence type="ECO:0000256" key="11">
    <source>
        <dbReference type="ARBA" id="ARBA00023033"/>
    </source>
</evidence>
<protein>
    <submittedName>
        <fullName evidence="15">Cytochrome P450 6BT1</fullName>
    </submittedName>
</protein>
<keyword evidence="9 14" id="KW-0560">Oxidoreductase</keyword>
<evidence type="ECO:0000256" key="7">
    <source>
        <dbReference type="ARBA" id="ARBA00022824"/>
    </source>
</evidence>
<sequence>MLLLAESLITLVLLLIAYYKFSFQYWKRQNVPFIQPSIPWGNYPSALKRQDNFGELVVRMYHQMKKQGHKYFGIYLFFQPCFVPTDPKFIKLILAKDFQHFNFRNFYYNEKDDPISAHLLSLNGEKWKRLRSKLTPTFTAGKIKMVFKIFVECGKIIEHTLEHHAQNRTSFDVKEMFSSYSTDVIVNCAFGVEVDRLKKTEFKNYSQKALDFNTRRCIVMYLGAVFPKLCRKLGFRQIAKSAGDFFINIVRNTVEFREKTNTIRNDFLQLLINLKNDESDDWGQFSIEEVAAQCFIFFLAGFETSATTMSFALYEIAANPHVYEQIMDEMRRVLDKYNGEMCHDAIKEMTYLGQVVDETLRIHSPAYAVSRTCTQDYHVPETNIVLKKGFQVLIPIRGIHSDPEFYPEPEKFKPERFHPDNRQNIEPYSYLPFGEGPRICIG</sequence>
<comment type="cofactor">
    <cofactor evidence="1 13">
        <name>heme</name>
        <dbReference type="ChEBI" id="CHEBI:30413"/>
    </cofactor>
</comment>
<gene>
    <name evidence="15" type="primary">AUGUSTUS-3.0.2_15553</name>
    <name evidence="15" type="ORF">TcasGA2_TC015553</name>
</gene>
<keyword evidence="16" id="KW-1185">Reference proteome</keyword>
<dbReference type="EMBL" id="KQ971345">
    <property type="protein sequence ID" value="EFA05733.1"/>
    <property type="molecule type" value="Genomic_DNA"/>
</dbReference>
<keyword evidence="5 13" id="KW-0349">Heme</keyword>
<dbReference type="InParanoid" id="D2A5K1"/>
<dbReference type="InterPro" id="IPR050476">
    <property type="entry name" value="Insect_CytP450_Detox"/>
</dbReference>
<dbReference type="InterPro" id="IPR036396">
    <property type="entry name" value="Cyt_P450_sf"/>
</dbReference>
<dbReference type="InterPro" id="IPR017972">
    <property type="entry name" value="Cyt_P450_CS"/>
</dbReference>
<dbReference type="PRINTS" id="PR00464">
    <property type="entry name" value="EP450II"/>
</dbReference>
<dbReference type="Gene3D" id="1.10.630.10">
    <property type="entry name" value="Cytochrome P450"/>
    <property type="match status" value="1"/>
</dbReference>
<evidence type="ECO:0000313" key="16">
    <source>
        <dbReference type="Proteomes" id="UP000007266"/>
    </source>
</evidence>
<dbReference type="PANTHER" id="PTHR24292">
    <property type="entry name" value="CYTOCHROME P450"/>
    <property type="match status" value="1"/>
</dbReference>
<evidence type="ECO:0000256" key="3">
    <source>
        <dbReference type="ARBA" id="ARBA00004406"/>
    </source>
</evidence>
<evidence type="ECO:0000256" key="8">
    <source>
        <dbReference type="ARBA" id="ARBA00022848"/>
    </source>
</evidence>
<dbReference type="PRINTS" id="PR01689">
    <property type="entry name" value="EP450IICYP3A"/>
</dbReference>
<dbReference type="GO" id="GO:0005506">
    <property type="term" value="F:iron ion binding"/>
    <property type="evidence" value="ECO:0007669"/>
    <property type="project" value="InterPro"/>
</dbReference>
<reference evidence="15 16" key="2">
    <citation type="journal article" date="2010" name="Nucleic Acids Res.">
        <title>BeetleBase in 2010: revisions to provide comprehensive genomic information for Tribolium castaneum.</title>
        <authorList>
            <person name="Kim H.S."/>
            <person name="Murphy T."/>
            <person name="Xia J."/>
            <person name="Caragea D."/>
            <person name="Park Y."/>
            <person name="Beeman R.W."/>
            <person name="Lorenzen M.D."/>
            <person name="Butcher S."/>
            <person name="Manak J.R."/>
            <person name="Brown S.J."/>
        </authorList>
    </citation>
    <scope>GENOME REANNOTATION</scope>
    <source>
        <strain evidence="15 16">Georgia GA2</strain>
    </source>
</reference>
<dbReference type="OMA" id="IRRYNDH"/>
<reference evidence="15 16" key="1">
    <citation type="journal article" date="2008" name="Nature">
        <title>The genome of the model beetle and pest Tribolium castaneum.</title>
        <authorList>
            <consortium name="Tribolium Genome Sequencing Consortium"/>
            <person name="Richards S."/>
            <person name="Gibbs R.A."/>
            <person name="Weinstock G.M."/>
            <person name="Brown S.J."/>
            <person name="Denell R."/>
            <person name="Beeman R.W."/>
            <person name="Gibbs R."/>
            <person name="Beeman R.W."/>
            <person name="Brown S.J."/>
            <person name="Bucher G."/>
            <person name="Friedrich M."/>
            <person name="Grimmelikhuijzen C.J."/>
            <person name="Klingler M."/>
            <person name="Lorenzen M."/>
            <person name="Richards S."/>
            <person name="Roth S."/>
            <person name="Schroder R."/>
            <person name="Tautz D."/>
            <person name="Zdobnov E.M."/>
            <person name="Muzny D."/>
            <person name="Gibbs R.A."/>
            <person name="Weinstock G.M."/>
            <person name="Attaway T."/>
            <person name="Bell S."/>
            <person name="Buhay C.J."/>
            <person name="Chandrabose M.N."/>
            <person name="Chavez D."/>
            <person name="Clerk-Blankenburg K.P."/>
            <person name="Cree A."/>
            <person name="Dao M."/>
            <person name="Davis C."/>
            <person name="Chacko J."/>
            <person name="Dinh H."/>
            <person name="Dugan-Rocha S."/>
            <person name="Fowler G."/>
            <person name="Garner T.T."/>
            <person name="Garnes J."/>
            <person name="Gnirke A."/>
            <person name="Hawes A."/>
            <person name="Hernandez J."/>
            <person name="Hines S."/>
            <person name="Holder M."/>
            <person name="Hume J."/>
            <person name="Jhangiani S.N."/>
            <person name="Joshi V."/>
            <person name="Khan Z.M."/>
            <person name="Jackson L."/>
            <person name="Kovar C."/>
            <person name="Kowis A."/>
            <person name="Lee S."/>
            <person name="Lewis L.R."/>
            <person name="Margolis J."/>
            <person name="Morgan M."/>
            <person name="Nazareth L.V."/>
            <person name="Nguyen N."/>
            <person name="Okwuonu G."/>
            <person name="Parker D."/>
            <person name="Richards S."/>
            <person name="Ruiz S.J."/>
            <person name="Santibanez J."/>
            <person name="Savard J."/>
            <person name="Scherer S.E."/>
            <person name="Schneider B."/>
            <person name="Sodergren E."/>
            <person name="Tautz D."/>
            <person name="Vattahil S."/>
            <person name="Villasana D."/>
            <person name="White C.S."/>
            <person name="Wright R."/>
            <person name="Park Y."/>
            <person name="Beeman R.W."/>
            <person name="Lord J."/>
            <person name="Oppert B."/>
            <person name="Lorenzen M."/>
            <person name="Brown S."/>
            <person name="Wang L."/>
            <person name="Savard J."/>
            <person name="Tautz D."/>
            <person name="Richards S."/>
            <person name="Weinstock G."/>
            <person name="Gibbs R.A."/>
            <person name="Liu Y."/>
            <person name="Worley K."/>
            <person name="Weinstock G."/>
            <person name="Elsik C.G."/>
            <person name="Reese J.T."/>
            <person name="Elhaik E."/>
            <person name="Landan G."/>
            <person name="Graur D."/>
            <person name="Arensburger P."/>
            <person name="Atkinson P."/>
            <person name="Beeman R.W."/>
            <person name="Beidler J."/>
            <person name="Brown S.J."/>
            <person name="Demuth J.P."/>
            <person name="Drury D.W."/>
            <person name="Du Y.Z."/>
            <person name="Fujiwara H."/>
            <person name="Lorenzen M."/>
            <person name="Maselli V."/>
            <person name="Osanai M."/>
            <person name="Park Y."/>
            <person name="Robertson H.M."/>
            <person name="Tu Z."/>
            <person name="Wang J.J."/>
            <person name="Wang S."/>
            <person name="Richards S."/>
            <person name="Song H."/>
            <person name="Zhang L."/>
            <person name="Sodergren E."/>
            <person name="Werner D."/>
            <person name="Stanke M."/>
            <person name="Morgenstern B."/>
            <person name="Solovyev V."/>
            <person name="Kosarev P."/>
            <person name="Brown G."/>
            <person name="Chen H.C."/>
            <person name="Ermolaeva O."/>
            <person name="Hlavina W."/>
            <person name="Kapustin Y."/>
            <person name="Kiryutin B."/>
            <person name="Kitts P."/>
            <person name="Maglott D."/>
            <person name="Pruitt K."/>
            <person name="Sapojnikov V."/>
            <person name="Souvorov A."/>
            <person name="Mackey A.J."/>
            <person name="Waterhouse R.M."/>
            <person name="Wyder S."/>
            <person name="Zdobnov E.M."/>
            <person name="Zdobnov E.M."/>
            <person name="Wyder S."/>
            <person name="Kriventseva E.V."/>
            <person name="Kadowaki T."/>
            <person name="Bork P."/>
            <person name="Aranda M."/>
            <person name="Bao R."/>
            <person name="Beermann A."/>
            <person name="Berns N."/>
            <person name="Bolognesi R."/>
            <person name="Bonneton F."/>
            <person name="Bopp D."/>
            <person name="Brown S.J."/>
            <person name="Bucher G."/>
            <person name="Butts T."/>
            <person name="Chaumot A."/>
            <person name="Denell R.E."/>
            <person name="Ferrier D.E."/>
            <person name="Friedrich M."/>
            <person name="Gordon C.M."/>
            <person name="Jindra M."/>
            <person name="Klingler M."/>
            <person name="Lan Q."/>
            <person name="Lattorff H.M."/>
            <person name="Laudet V."/>
            <person name="von Levetsow C."/>
            <person name="Liu Z."/>
            <person name="Lutz R."/>
            <person name="Lynch J.A."/>
            <person name="da Fonseca R.N."/>
            <person name="Posnien N."/>
            <person name="Reuter R."/>
            <person name="Roth S."/>
            <person name="Savard J."/>
            <person name="Schinko J.B."/>
            <person name="Schmitt C."/>
            <person name="Schoppmeier M."/>
            <person name="Schroder R."/>
            <person name="Shippy T.D."/>
            <person name="Simonnet F."/>
            <person name="Marques-Souza H."/>
            <person name="Tautz D."/>
            <person name="Tomoyasu Y."/>
            <person name="Trauner J."/>
            <person name="Van der Zee M."/>
            <person name="Vervoort M."/>
            <person name="Wittkopp N."/>
            <person name="Wimmer E.A."/>
            <person name="Yang X."/>
            <person name="Jones A.K."/>
            <person name="Sattelle D.B."/>
            <person name="Ebert P.R."/>
            <person name="Nelson D."/>
            <person name="Scott J.G."/>
            <person name="Beeman R.W."/>
            <person name="Muthukrishnan S."/>
            <person name="Kramer K.J."/>
            <person name="Arakane Y."/>
            <person name="Beeman R.W."/>
            <person name="Zhu Q."/>
            <person name="Hogenkamp D."/>
            <person name="Dixit R."/>
            <person name="Oppert B."/>
            <person name="Jiang H."/>
            <person name="Zou Z."/>
            <person name="Marshall J."/>
            <person name="Elpidina E."/>
            <person name="Vinokurov K."/>
            <person name="Oppert C."/>
            <person name="Zou Z."/>
            <person name="Evans J."/>
            <person name="Lu Z."/>
            <person name="Zhao P."/>
            <person name="Sumathipala N."/>
            <person name="Altincicek B."/>
            <person name="Vilcinskas A."/>
            <person name="Williams M."/>
            <person name="Hultmark D."/>
            <person name="Hetru C."/>
            <person name="Jiang H."/>
            <person name="Grimmelikhuijzen C.J."/>
            <person name="Hauser F."/>
            <person name="Cazzamali G."/>
            <person name="Williamson M."/>
            <person name="Park Y."/>
            <person name="Li B."/>
            <person name="Tanaka Y."/>
            <person name="Predel R."/>
            <person name="Neupert S."/>
            <person name="Schachtner J."/>
            <person name="Verleyen P."/>
            <person name="Raible F."/>
            <person name="Bork P."/>
            <person name="Friedrich M."/>
            <person name="Walden K.K."/>
            <person name="Robertson H.M."/>
            <person name="Angeli S."/>
            <person name="Foret S."/>
            <person name="Bucher G."/>
            <person name="Schuetz S."/>
            <person name="Maleszka R."/>
            <person name="Wimmer E.A."/>
            <person name="Beeman R.W."/>
            <person name="Lorenzen M."/>
            <person name="Tomoyasu Y."/>
            <person name="Miller S.C."/>
            <person name="Grossmann D."/>
            <person name="Bucher G."/>
        </authorList>
    </citation>
    <scope>NUCLEOTIDE SEQUENCE [LARGE SCALE GENOMIC DNA]</scope>
    <source>
        <strain evidence="15 16">Georgia GA2</strain>
    </source>
</reference>
<evidence type="ECO:0000256" key="12">
    <source>
        <dbReference type="ARBA" id="ARBA00023136"/>
    </source>
</evidence>